<feature type="transmembrane region" description="Helical" evidence="1">
    <location>
        <begin position="776"/>
        <end position="799"/>
    </location>
</feature>
<keyword evidence="1" id="KW-0472">Membrane</keyword>
<organism evidence="2 3">
    <name type="scientific">Aphanomyces euteiches</name>
    <dbReference type="NCBI Taxonomy" id="100861"/>
    <lineage>
        <taxon>Eukaryota</taxon>
        <taxon>Sar</taxon>
        <taxon>Stramenopiles</taxon>
        <taxon>Oomycota</taxon>
        <taxon>Saprolegniomycetes</taxon>
        <taxon>Saprolegniales</taxon>
        <taxon>Verrucalvaceae</taxon>
        <taxon>Aphanomyces</taxon>
    </lineage>
</organism>
<dbReference type="Proteomes" id="UP000481153">
    <property type="component" value="Unassembled WGS sequence"/>
</dbReference>
<feature type="transmembrane region" description="Helical" evidence="1">
    <location>
        <begin position="691"/>
        <end position="713"/>
    </location>
</feature>
<evidence type="ECO:0000256" key="1">
    <source>
        <dbReference type="SAM" id="Phobius"/>
    </source>
</evidence>
<keyword evidence="1" id="KW-0812">Transmembrane</keyword>
<keyword evidence="1" id="KW-1133">Transmembrane helix</keyword>
<feature type="transmembrane region" description="Helical" evidence="1">
    <location>
        <begin position="637"/>
        <end position="657"/>
    </location>
</feature>
<sequence>MDGPTLDTLLPAPAKHVASPQTSSRIQARIAVTTVGFLYMMLSVSCSSWYLTLVQPHVQSDIWWPDFNSTGVQTFLGDIVHSRLSLDANGTFDLASDRAALSKSYSGEDTVLTLPPTAPTKMLLANVPFDSAIMAMRDTTLDSFLGYRIPYCWIDFERAFELAHTARRQERCLRNDATNAAVYLDSFFRNVNSTALSKWSLLDQFNETVFLPLAAMSAKGSAWVDAVLQRAKLETVENEVAYWNSHGMARFTLQLRNGVTQQRLDNSIFIEDALGVQQLMTIYSVAAGASYSFGGTTFWASLSFSSEFNIAALLNCSVIRHTTNDADAMGLSWDTDILFPGVQGLPGTDLMRTHVGPFGSIDIRTVPVPSQLATYFLTFRQSLYDYMQQHPAGDREYSSLLEPTVDPTPPTWASMVFYGGNPMCPMGSPQPFIQPSFDVNDDCSNQVPYTIQLLRDNIFFALVTTGLTSPSDVCGLCSASSAACFPVLQAALPLATSWDRTTMFTQLNPPPLDVVSKLNISFMQFATAADGTQAMLAEPLVSPDRPSSSLWSFYGWVGIHDWLVGTREVYAFEGDISTLTVLTESQAVLSLEANELEIPRKACFYIWAITVYITFVLVGIVTLMILYAFVIGFHVEWWNLFLCNWVIGSVWVGRPILFLRGMTAMVLLSSASISFETHAGFSRLVLAPRSFFSTMVVAGEATWLTIVLHDLLLPFSDQNLTLHAPISTALVWFILAIIEYSKPHVATVALQRTCTYFELGVSGSCASAVVQFGSLWRLGCLCIVQLACIILVYGAVYFYDKNIRQGHRVVAFGVPHVLVPGIVHAFFIHSGHGDIYLDRVACAMCGMITYGNRLFHIPSWTMTTKESLHGVGYMFQVAKLSVPPPPNPQNDKGDDAATPSPEHKYIRWMGLIGLGHMIGSVAGSYGYLLSVQTVMANDLWWEHFNSTAHQTYLSNWFNRQLQVTPQLSATLATNPQYGELGSINDYSSEATSVLTPPLYTSAVQLEANTLANVITGLRQMSGCHVPWIATAYCYADFNRSWEMANTLARQQRCLAKEKQNGAVYLEAVLRNADWPSLLSCWNESLTIGVFSFMQTSNSGQRWLSSVQAAGGTNAVGDEVALWQSHGITEYVTQWQNYKELGIFETFSIANAFGFSYPMTIKRSRGSMRTTEASSMKMYWSFASDLWAVSTNTTAIGGCHLIRQSPSFAFANTSLADVMGQNGSLPWPLGRGLSLVEAELGPFGAIDMKRVACPSVLRQVYQNLTESLIVLVNVDSSSPSSDDWLLQKNTNHTQVVVDYMSLLQSNNAPFPLLAPAWDTTNVALCGGKLMCELSSCGGRLAQDFFSTSESCTEPFIPDAESPTKENVLKAMLAVDLRVMQTLATLEFACSCALTTTDSCDACVQMLRNSTDFLSRSFTPSAVASFRALAQTAETLVRDVLAIEMIQFTSDWLNGTIDPSTNVSLSRANLFADPRMGFSSWLYLFDWVENRREVVTFIGDHGAVTTMSDHSAVVLAPANPRELPLSFSFYSYRMSQYITGVLFAVACLVCLYIINSVGRIEGMNMMTFNQVAGLVWIGRPLILLRSLTAICCLATADLVMDASSFRLVARLKEVPSPWYTTFLSTAELNWLVYVLEDILSVVTTRRTFESTIENPVLSAFITSFLTQSTMLSWTISGTWSAVNPVQHSVTLDRKCELPNVDLDIACNSGTLVYGSVSRFVSLVILAAACAVGAFGLKLLLLRASATPRKVYSAFLPAVAQNSFNFSKWEVQDMYYLDKPSAILAGILVFESGHTYYAFDVKNWRCFAIDAKAPRKMMEGVAQMQHLYHALPLVE</sequence>
<gene>
    <name evidence="2" type="ORF">Ae201684_013433</name>
</gene>
<proteinExistence type="predicted"/>
<evidence type="ECO:0000313" key="3">
    <source>
        <dbReference type="Proteomes" id="UP000481153"/>
    </source>
</evidence>
<feature type="transmembrane region" description="Helical" evidence="1">
    <location>
        <begin position="1654"/>
        <end position="1673"/>
    </location>
</feature>
<feature type="transmembrane region" description="Helical" evidence="1">
    <location>
        <begin position="720"/>
        <end position="738"/>
    </location>
</feature>
<dbReference type="VEuPathDB" id="FungiDB:AeMF1_021234"/>
<dbReference type="EMBL" id="VJMJ01000172">
    <property type="protein sequence ID" value="KAF0728864.1"/>
    <property type="molecule type" value="Genomic_DNA"/>
</dbReference>
<protein>
    <submittedName>
        <fullName evidence="2">Uncharacterized protein</fullName>
    </submittedName>
</protein>
<keyword evidence="3" id="KW-1185">Reference proteome</keyword>
<feature type="transmembrane region" description="Helical" evidence="1">
    <location>
        <begin position="604"/>
        <end position="630"/>
    </location>
</feature>
<name>A0A6G0WNG4_9STRA</name>
<evidence type="ECO:0000313" key="2">
    <source>
        <dbReference type="EMBL" id="KAF0728864.1"/>
    </source>
</evidence>
<reference evidence="2 3" key="1">
    <citation type="submission" date="2019-07" db="EMBL/GenBank/DDBJ databases">
        <title>Genomics analysis of Aphanomyces spp. identifies a new class of oomycete effector associated with host adaptation.</title>
        <authorList>
            <person name="Gaulin E."/>
        </authorList>
    </citation>
    <scope>NUCLEOTIDE SEQUENCE [LARGE SCALE GENOMIC DNA]</scope>
    <source>
        <strain evidence="2 3">ATCC 201684</strain>
    </source>
</reference>
<dbReference type="VEuPathDB" id="FungiDB:AeMF1_010776"/>
<feature type="transmembrane region" description="Helical" evidence="1">
    <location>
        <begin position="1717"/>
        <end position="1738"/>
    </location>
</feature>
<comment type="caution">
    <text evidence="2">The sequence shown here is derived from an EMBL/GenBank/DDBJ whole genome shotgun (WGS) entry which is preliminary data.</text>
</comment>
<feature type="transmembrane region" description="Helical" evidence="1">
    <location>
        <begin position="1532"/>
        <end position="1552"/>
    </location>
</feature>
<accession>A0A6G0WNG4</accession>